<dbReference type="Gramene" id="PGSC0003DMT400040000">
    <property type="protein sequence ID" value="PGSC0003DMT400040000"/>
    <property type="gene ID" value="PGSC0003DMG402015471"/>
</dbReference>
<evidence type="ECO:0000313" key="1">
    <source>
        <dbReference type="EnsemblPlants" id="PGSC0003DMT400040000"/>
    </source>
</evidence>
<dbReference type="PaxDb" id="4113-PGSC0003DMT400040000"/>
<keyword evidence="2" id="KW-1185">Reference proteome</keyword>
<organism evidence="1 2">
    <name type="scientific">Solanum tuberosum</name>
    <name type="common">Potato</name>
    <dbReference type="NCBI Taxonomy" id="4113"/>
    <lineage>
        <taxon>Eukaryota</taxon>
        <taxon>Viridiplantae</taxon>
        <taxon>Streptophyta</taxon>
        <taxon>Embryophyta</taxon>
        <taxon>Tracheophyta</taxon>
        <taxon>Spermatophyta</taxon>
        <taxon>Magnoliopsida</taxon>
        <taxon>eudicotyledons</taxon>
        <taxon>Gunneridae</taxon>
        <taxon>Pentapetalae</taxon>
        <taxon>asterids</taxon>
        <taxon>lamiids</taxon>
        <taxon>Solanales</taxon>
        <taxon>Solanaceae</taxon>
        <taxon>Solanoideae</taxon>
        <taxon>Solaneae</taxon>
        <taxon>Solanum</taxon>
    </lineage>
</organism>
<dbReference type="AlphaFoldDB" id="M1B946"/>
<accession>M1B946</accession>
<evidence type="ECO:0000313" key="2">
    <source>
        <dbReference type="Proteomes" id="UP000011115"/>
    </source>
</evidence>
<protein>
    <submittedName>
        <fullName evidence="1">Sorbitol transporter</fullName>
    </submittedName>
</protein>
<proteinExistence type="predicted"/>
<dbReference type="HOGENOM" id="CLU_2890225_0_0_1"/>
<reference evidence="1" key="2">
    <citation type="submission" date="2015-06" db="UniProtKB">
        <authorList>
            <consortium name="EnsemblPlants"/>
        </authorList>
    </citation>
    <scope>IDENTIFICATION</scope>
    <source>
        <strain evidence="1">DM1-3 516 R44</strain>
    </source>
</reference>
<dbReference type="Proteomes" id="UP000011115">
    <property type="component" value="Unassembled WGS sequence"/>
</dbReference>
<dbReference type="InParanoid" id="M1B946"/>
<reference evidence="2" key="1">
    <citation type="journal article" date="2011" name="Nature">
        <title>Genome sequence and analysis of the tuber crop potato.</title>
        <authorList>
            <consortium name="The Potato Genome Sequencing Consortium"/>
        </authorList>
    </citation>
    <scope>NUCLEOTIDE SEQUENCE [LARGE SCALE GENOMIC DNA]</scope>
    <source>
        <strain evidence="2">cv. DM1-3 516 R44</strain>
    </source>
</reference>
<sequence length="63" mass="7168">MKKVPAIVIADIIDKKVIETVAFINLLTATPIPTPKPLYPKRKNLSSIYPSNWRKPNIEKCHI</sequence>
<name>M1B946_SOLTU</name>
<dbReference type="EnsemblPlants" id="PGSC0003DMT400040000">
    <property type="protein sequence ID" value="PGSC0003DMT400040000"/>
    <property type="gene ID" value="PGSC0003DMG402015471"/>
</dbReference>